<evidence type="ECO:0000256" key="1">
    <source>
        <dbReference type="SAM" id="SignalP"/>
    </source>
</evidence>
<reference evidence="2" key="1">
    <citation type="submission" date="2023-03" db="EMBL/GenBank/DDBJ databases">
        <title>Massive genome expansion in bonnet fungi (Mycena s.s.) driven by repeated elements and novel gene families across ecological guilds.</title>
        <authorList>
            <consortium name="Lawrence Berkeley National Laboratory"/>
            <person name="Harder C.B."/>
            <person name="Miyauchi S."/>
            <person name="Viragh M."/>
            <person name="Kuo A."/>
            <person name="Thoen E."/>
            <person name="Andreopoulos B."/>
            <person name="Lu D."/>
            <person name="Skrede I."/>
            <person name="Drula E."/>
            <person name="Henrissat B."/>
            <person name="Morin E."/>
            <person name="Kohler A."/>
            <person name="Barry K."/>
            <person name="LaButti K."/>
            <person name="Morin E."/>
            <person name="Salamov A."/>
            <person name="Lipzen A."/>
            <person name="Mereny Z."/>
            <person name="Hegedus B."/>
            <person name="Baldrian P."/>
            <person name="Stursova M."/>
            <person name="Weitz H."/>
            <person name="Taylor A."/>
            <person name="Grigoriev I.V."/>
            <person name="Nagy L.G."/>
            <person name="Martin F."/>
            <person name="Kauserud H."/>
        </authorList>
    </citation>
    <scope>NUCLEOTIDE SEQUENCE</scope>
    <source>
        <strain evidence="2">CBHHK200</strain>
    </source>
</reference>
<name>A0AAD6X8Y5_9AGAR</name>
<gene>
    <name evidence="2" type="ORF">C8F04DRAFT_1072305</name>
</gene>
<organism evidence="2 3">
    <name type="scientific">Mycena alexandri</name>
    <dbReference type="NCBI Taxonomy" id="1745969"/>
    <lineage>
        <taxon>Eukaryota</taxon>
        <taxon>Fungi</taxon>
        <taxon>Dikarya</taxon>
        <taxon>Basidiomycota</taxon>
        <taxon>Agaricomycotina</taxon>
        <taxon>Agaricomycetes</taxon>
        <taxon>Agaricomycetidae</taxon>
        <taxon>Agaricales</taxon>
        <taxon>Marasmiineae</taxon>
        <taxon>Mycenaceae</taxon>
        <taxon>Mycena</taxon>
    </lineage>
</organism>
<dbReference type="EMBL" id="JARJCM010000009">
    <property type="protein sequence ID" value="KAJ7043508.1"/>
    <property type="molecule type" value="Genomic_DNA"/>
</dbReference>
<protein>
    <submittedName>
        <fullName evidence="2">Uncharacterized protein</fullName>
    </submittedName>
</protein>
<feature type="signal peptide" evidence="1">
    <location>
        <begin position="1"/>
        <end position="21"/>
    </location>
</feature>
<proteinExistence type="predicted"/>
<sequence length="309" mass="35051">MPARVRCLELVTLLSLYMNFELPPPGQEAVLHPPALTWTELNRLPNIRPFLGWTTYPFVTYDDWMRKYTSEYCPVYNRQPGRPEFELHGVINDGAHQGGYVSVDAHTLIMTPTRLRPGQYHHNADEREWKYYADPAKAPSPRRSYGFYRSVVDFGQEARGQLWDLFLAMREPIARDDTRPGILIIARKDYAFAIPPGYRPRDVEWTAGCEPSSLVKVGDYRIPENGCLEFRDKIAHGIPELAGHFEVLSGAGDGIYPVEIIKNPQGIVTCVSDEVNAGRKRRRKSTGDMLDITKGFLKDLGSAARRGVQ</sequence>
<comment type="caution">
    <text evidence="2">The sequence shown here is derived from an EMBL/GenBank/DDBJ whole genome shotgun (WGS) entry which is preliminary data.</text>
</comment>
<keyword evidence="3" id="KW-1185">Reference proteome</keyword>
<dbReference type="Proteomes" id="UP001218188">
    <property type="component" value="Unassembled WGS sequence"/>
</dbReference>
<dbReference type="AlphaFoldDB" id="A0AAD6X8Y5"/>
<keyword evidence="1" id="KW-0732">Signal</keyword>
<evidence type="ECO:0000313" key="3">
    <source>
        <dbReference type="Proteomes" id="UP001218188"/>
    </source>
</evidence>
<feature type="chain" id="PRO_5042148561" evidence="1">
    <location>
        <begin position="22"/>
        <end position="309"/>
    </location>
</feature>
<evidence type="ECO:0000313" key="2">
    <source>
        <dbReference type="EMBL" id="KAJ7043508.1"/>
    </source>
</evidence>
<accession>A0AAD6X8Y5</accession>